<feature type="region of interest" description="Disordered" evidence="1">
    <location>
        <begin position="82"/>
        <end position="109"/>
    </location>
</feature>
<dbReference type="RefSeq" id="WP_044352714.1">
    <property type="nucleotide sequence ID" value="NZ_AZAC01000078.1"/>
</dbReference>
<dbReference type="Proteomes" id="UP000032233">
    <property type="component" value="Unassembled WGS sequence"/>
</dbReference>
<comment type="caution">
    <text evidence="2">The sequence shown here is derived from an EMBL/GenBank/DDBJ whole genome shotgun (WGS) entry which is preliminary data.</text>
</comment>
<accession>A0A0D2J5R3</accession>
<dbReference type="EMBL" id="AZAC01000078">
    <property type="protein sequence ID" value="KIX11016.1"/>
    <property type="molecule type" value="Genomic_DNA"/>
</dbReference>
<protein>
    <submittedName>
        <fullName evidence="2">Uncharacterized protein</fullName>
    </submittedName>
</protein>
<evidence type="ECO:0000256" key="1">
    <source>
        <dbReference type="SAM" id="MobiDB-lite"/>
    </source>
</evidence>
<proteinExistence type="predicted"/>
<reference evidence="2 3" key="1">
    <citation type="submission" date="2013-11" db="EMBL/GenBank/DDBJ databases">
        <title>Metagenomic analysis of a methanogenic consortium involved in long chain n-alkane degradation.</title>
        <authorList>
            <person name="Davidova I.A."/>
            <person name="Callaghan A.V."/>
            <person name="Wawrik B."/>
            <person name="Pruitt S."/>
            <person name="Marks C."/>
            <person name="Duncan K.E."/>
            <person name="Suflita J.M."/>
        </authorList>
    </citation>
    <scope>NUCLEOTIDE SEQUENCE [LARGE SCALE GENOMIC DNA]</scope>
    <source>
        <strain evidence="2 3">SPR</strain>
    </source>
</reference>
<evidence type="ECO:0000313" key="2">
    <source>
        <dbReference type="EMBL" id="KIX11016.1"/>
    </source>
</evidence>
<name>A0A0D2J5R3_9BACT</name>
<feature type="compositionally biased region" description="Polar residues" evidence="1">
    <location>
        <begin position="1"/>
        <end position="14"/>
    </location>
</feature>
<evidence type="ECO:0000313" key="3">
    <source>
        <dbReference type="Proteomes" id="UP000032233"/>
    </source>
</evidence>
<dbReference type="InParanoid" id="A0A0D2J5R3"/>
<feature type="compositionally biased region" description="Low complexity" evidence="1">
    <location>
        <begin position="82"/>
        <end position="91"/>
    </location>
</feature>
<organism evidence="2 3">
    <name type="scientific">Dethiosulfatarculus sandiegensis</name>
    <dbReference type="NCBI Taxonomy" id="1429043"/>
    <lineage>
        <taxon>Bacteria</taxon>
        <taxon>Pseudomonadati</taxon>
        <taxon>Thermodesulfobacteriota</taxon>
        <taxon>Desulfarculia</taxon>
        <taxon>Desulfarculales</taxon>
        <taxon>Desulfarculaceae</taxon>
        <taxon>Dethiosulfatarculus</taxon>
    </lineage>
</organism>
<feature type="compositionally biased region" description="Low complexity" evidence="1">
    <location>
        <begin position="15"/>
        <end position="25"/>
    </location>
</feature>
<feature type="region of interest" description="Disordered" evidence="1">
    <location>
        <begin position="1"/>
        <end position="25"/>
    </location>
</feature>
<sequence>MFTPLSNDLTSNVYSSTTKTGRRSSGLSFQDYLRAKTMTSDSPLLQRGSLKNMSGSSYLGASPYGYVKSPFLSDHYNSPLLSQGSSYSSRTRQSDEAGGTGQVSRVNSAQPGEYDYNVVKVGEVDRAPMAMFEHNGELIISAITRNGIDETPIWSYSQDQGVEKRSQLPEQAESGHYGFSFGDGFHLVPESNGGMIDYTADSPDGPWVKHDYSHLNPHSYKQLNWGYAYKSPETGEQFMGFGNRDHPGVVIKYNEQAGDWETFAAPEDMRFPTGMGVISEGENKGTTLISSATYGRSMIHKVNPDGSTEKVADFDDWGLLRLDPNEEVAYMTVGNGRVYWADFDNLNQWKECKYEKPSGSVDHVETGLGEPGIHPDTGCMIFNALDMEKGNTAFYEAQRQGDDIVLKQVLFLEGVGQWAGKTATAGGDMYFGSGVTTGKRADATHGAIYRLTASKTA</sequence>
<dbReference type="OrthoDB" id="5416084at2"/>
<gene>
    <name evidence="2" type="ORF">X474_27155</name>
</gene>
<dbReference type="AlphaFoldDB" id="A0A0D2J5R3"/>
<keyword evidence="3" id="KW-1185">Reference proteome</keyword>